<evidence type="ECO:0000256" key="5">
    <source>
        <dbReference type="ARBA" id="ARBA00023136"/>
    </source>
</evidence>
<dbReference type="GO" id="GO:0009279">
    <property type="term" value="C:cell outer membrane"/>
    <property type="evidence" value="ECO:0007669"/>
    <property type="project" value="UniProtKB-SubCell"/>
</dbReference>
<keyword evidence="2 7" id="KW-0813">Transport</keyword>
<keyword evidence="10" id="KW-0675">Receptor</keyword>
<dbReference type="InterPro" id="IPR036942">
    <property type="entry name" value="Beta-barrel_TonB_sf"/>
</dbReference>
<keyword evidence="6 7" id="KW-0998">Cell outer membrane</keyword>
<evidence type="ECO:0000256" key="8">
    <source>
        <dbReference type="SAM" id="SignalP"/>
    </source>
</evidence>
<evidence type="ECO:0000259" key="9">
    <source>
        <dbReference type="Pfam" id="PF07715"/>
    </source>
</evidence>
<dbReference type="Gene3D" id="2.170.130.10">
    <property type="entry name" value="TonB-dependent receptor, plug domain"/>
    <property type="match status" value="1"/>
</dbReference>
<protein>
    <submittedName>
        <fullName evidence="10">TonB-dependent receptor</fullName>
    </submittedName>
</protein>
<evidence type="ECO:0000313" key="11">
    <source>
        <dbReference type="Proteomes" id="UP000322791"/>
    </source>
</evidence>
<dbReference type="InterPro" id="IPR039426">
    <property type="entry name" value="TonB-dep_rcpt-like"/>
</dbReference>
<dbReference type="FunFam" id="2.170.130.10:FF:000008">
    <property type="entry name" value="SusC/RagA family TonB-linked outer membrane protein"/>
    <property type="match status" value="1"/>
</dbReference>
<evidence type="ECO:0000256" key="6">
    <source>
        <dbReference type="ARBA" id="ARBA00023237"/>
    </source>
</evidence>
<feature type="signal peptide" evidence="8">
    <location>
        <begin position="1"/>
        <end position="21"/>
    </location>
</feature>
<dbReference type="Gene3D" id="2.60.40.1120">
    <property type="entry name" value="Carboxypeptidase-like, regulatory domain"/>
    <property type="match status" value="1"/>
</dbReference>
<dbReference type="InterPro" id="IPR037066">
    <property type="entry name" value="Plug_dom_sf"/>
</dbReference>
<dbReference type="Pfam" id="PF13715">
    <property type="entry name" value="CarbopepD_reg_2"/>
    <property type="match status" value="1"/>
</dbReference>
<name>A0A5D6V147_9BACT</name>
<evidence type="ECO:0000256" key="7">
    <source>
        <dbReference type="PROSITE-ProRule" id="PRU01360"/>
    </source>
</evidence>
<dbReference type="NCBIfam" id="TIGR04056">
    <property type="entry name" value="OMP_RagA_SusC"/>
    <property type="match status" value="1"/>
</dbReference>
<reference evidence="10 11" key="1">
    <citation type="submission" date="2019-08" db="EMBL/GenBank/DDBJ databases">
        <authorList>
            <person name="Seo M.-J."/>
        </authorList>
    </citation>
    <scope>NUCLEOTIDE SEQUENCE [LARGE SCALE GENOMIC DNA]</scope>
    <source>
        <strain evidence="10 11">KIGAM108</strain>
    </source>
</reference>
<dbReference type="InterPro" id="IPR023996">
    <property type="entry name" value="TonB-dep_OMP_SusC/RagA"/>
</dbReference>
<keyword evidence="5 7" id="KW-0472">Membrane</keyword>
<evidence type="ECO:0000256" key="3">
    <source>
        <dbReference type="ARBA" id="ARBA00022452"/>
    </source>
</evidence>
<keyword evidence="11" id="KW-1185">Reference proteome</keyword>
<evidence type="ECO:0000313" key="10">
    <source>
        <dbReference type="EMBL" id="TYZ08662.1"/>
    </source>
</evidence>
<accession>A0A5D6V147</accession>
<comment type="similarity">
    <text evidence="7">Belongs to the TonB-dependent receptor family.</text>
</comment>
<comment type="caution">
    <text evidence="10">The sequence shown here is derived from an EMBL/GenBank/DDBJ whole genome shotgun (WGS) entry which is preliminary data.</text>
</comment>
<dbReference type="NCBIfam" id="TIGR04057">
    <property type="entry name" value="SusC_RagA_signa"/>
    <property type="match status" value="1"/>
</dbReference>
<sequence length="1018" mass="110795">MKQKVLLSLVLYLLLGISAWAQTRAVSGRVTGAGDGAGLPGVTVLERGTTNGTSTDSGGNFTLNVQEGASLVFSSIGFVSQTVPVTGGTINVRLQTNETLLNEAVVVGYGTQAKRDLTGSVTQLGSKDVENVPTVSFEQAIQGRTPGVQINQGSGKLGQGVTIRVRGSSSITASNQPLYVIDGIPVTSQYVGLASSEPLNPLADLNPNDIESITILKDAAASAIYGSRASNGVVLVTTKKGRQGESKVNVGYYVGTSRATRIREFLNRDQYKEFFGESITNASLFSPDDSYIADEYGPNDGSDPDYLANVFANEGGLDYNSNTDTPWNELAFRKGKVAQYDANISGGDAKTRFYISGNYSDQTGIIIGNQYRRGSLRTNFDHNVSDKLKVGLNLSLVRSVNDRVPDDNAFTNPIQMNALPPLQAAYDAADPTGFNRGTLYENALVSTNTATNRSGNYRSIGTATLTFQPIKNLTLRSELGGDFLSLREELYYSRLSNDGAPDGYGYSNQVQAVNYTTNNTATWAQAIGEDHTFDVLAGFSFQRYDQSQSAVEGRGFPSDQFRRLASAARFTSGSGSSGTGYSFLSLLSRVNYAFANRYLLSASVRGDQSSRFGKENRWGVFPAASAGWVISEESFLQENNVVSFLKLRGSYGLTGNAEIFNNFAARTLYTGSQYGSEPGIVPSTELGNDQLTWENTAQADLGLEFGFLNDRITGEVDVYQKNTTDLLLQDQLPYTGGYQTIYRNFGKLRNRGLEISLNTRNIDNAFKWTTNFNVTFNRNEVSDLNGQILNTGARNLSNVREGEPIGVFWGIEYAGVDPANGDALYYTADGSTTNVPGDAERRRLGDPNPDFTGGLTNTIAFKGFEVSLLNQFVYGNDIYNSAGFFQSVNGDFFDNQTVDQLKRWQKPGDVTDVPQARFLMGNGSRPSSRWIQDGSFLRFKNLTIAYNLPKEWAGKARLSNARIYVTGQNLLTLTKYEGYDPEVNSSFNGAAFTNYLVGHDFYTPPLAKTWLVGVNLGF</sequence>
<evidence type="ECO:0000256" key="1">
    <source>
        <dbReference type="ARBA" id="ARBA00004571"/>
    </source>
</evidence>
<feature type="domain" description="TonB-dependent receptor plug" evidence="9">
    <location>
        <begin position="114"/>
        <end position="233"/>
    </location>
</feature>
<evidence type="ECO:0000256" key="4">
    <source>
        <dbReference type="ARBA" id="ARBA00022692"/>
    </source>
</evidence>
<comment type="subcellular location">
    <subcellularLocation>
        <location evidence="1 7">Cell outer membrane</location>
        <topology evidence="1 7">Multi-pass membrane protein</topology>
    </subcellularLocation>
</comment>
<keyword evidence="4 7" id="KW-0812">Transmembrane</keyword>
<proteinExistence type="inferred from homology"/>
<dbReference type="SUPFAM" id="SSF56935">
    <property type="entry name" value="Porins"/>
    <property type="match status" value="1"/>
</dbReference>
<dbReference type="EMBL" id="VTHL01000012">
    <property type="protein sequence ID" value="TYZ08662.1"/>
    <property type="molecule type" value="Genomic_DNA"/>
</dbReference>
<dbReference type="InterPro" id="IPR008969">
    <property type="entry name" value="CarboxyPept-like_regulatory"/>
</dbReference>
<dbReference type="SUPFAM" id="SSF49464">
    <property type="entry name" value="Carboxypeptidase regulatory domain-like"/>
    <property type="match status" value="1"/>
</dbReference>
<dbReference type="InterPro" id="IPR012910">
    <property type="entry name" value="Plug_dom"/>
</dbReference>
<dbReference type="Pfam" id="PF07715">
    <property type="entry name" value="Plug"/>
    <property type="match status" value="1"/>
</dbReference>
<dbReference type="PROSITE" id="PS52016">
    <property type="entry name" value="TONB_DEPENDENT_REC_3"/>
    <property type="match status" value="1"/>
</dbReference>
<organism evidence="10 11">
    <name type="scientific">Hymenobacter lutimineralis</name>
    <dbReference type="NCBI Taxonomy" id="2606448"/>
    <lineage>
        <taxon>Bacteria</taxon>
        <taxon>Pseudomonadati</taxon>
        <taxon>Bacteroidota</taxon>
        <taxon>Cytophagia</taxon>
        <taxon>Cytophagales</taxon>
        <taxon>Hymenobacteraceae</taxon>
        <taxon>Hymenobacter</taxon>
    </lineage>
</organism>
<feature type="chain" id="PRO_5022950816" evidence="8">
    <location>
        <begin position="22"/>
        <end position="1018"/>
    </location>
</feature>
<dbReference type="Proteomes" id="UP000322791">
    <property type="component" value="Unassembled WGS sequence"/>
</dbReference>
<dbReference type="RefSeq" id="WP_149071331.1">
    <property type="nucleotide sequence ID" value="NZ_VTHL01000012.1"/>
</dbReference>
<keyword evidence="8" id="KW-0732">Signal</keyword>
<gene>
    <name evidence="10" type="ORF">FY528_12350</name>
</gene>
<dbReference type="AlphaFoldDB" id="A0A5D6V147"/>
<dbReference type="Gene3D" id="2.40.170.20">
    <property type="entry name" value="TonB-dependent receptor, beta-barrel domain"/>
    <property type="match status" value="1"/>
</dbReference>
<evidence type="ECO:0000256" key="2">
    <source>
        <dbReference type="ARBA" id="ARBA00022448"/>
    </source>
</evidence>
<dbReference type="InterPro" id="IPR023997">
    <property type="entry name" value="TonB-dep_OMP_SusC/RagA_CS"/>
</dbReference>
<keyword evidence="3 7" id="KW-1134">Transmembrane beta strand</keyword>